<dbReference type="Proteomes" id="UP000005632">
    <property type="component" value="Chromosome"/>
</dbReference>
<gene>
    <name evidence="2" type="ordered locus">SpiGrapes_2371</name>
</gene>
<dbReference type="OrthoDB" id="9792569at2"/>
<keyword evidence="3" id="KW-1185">Reference proteome</keyword>
<protein>
    <recommendedName>
        <fullName evidence="1">Rubrerythrin diiron-binding domain-containing protein</fullName>
    </recommendedName>
</protein>
<feature type="domain" description="Rubrerythrin diiron-binding" evidence="1">
    <location>
        <begin position="2"/>
        <end position="137"/>
    </location>
</feature>
<organism evidence="2 3">
    <name type="scientific">Sphaerochaeta pleomorpha (strain ATCC BAA-1885 / DSM 22778 / Grapes)</name>
    <dbReference type="NCBI Taxonomy" id="158190"/>
    <lineage>
        <taxon>Bacteria</taxon>
        <taxon>Pseudomonadati</taxon>
        <taxon>Spirochaetota</taxon>
        <taxon>Spirochaetia</taxon>
        <taxon>Spirochaetales</taxon>
        <taxon>Sphaerochaetaceae</taxon>
        <taxon>Sphaerochaeta</taxon>
    </lineage>
</organism>
<dbReference type="STRING" id="158190.SpiGrapes_2371"/>
<dbReference type="HOGENOM" id="CLU_125830_3_0_12"/>
<dbReference type="GO" id="GO:0046872">
    <property type="term" value="F:metal ion binding"/>
    <property type="evidence" value="ECO:0007669"/>
    <property type="project" value="InterPro"/>
</dbReference>
<dbReference type="InterPro" id="IPR003251">
    <property type="entry name" value="Rr_diiron-bd_dom"/>
</dbReference>
<sequence length="159" mass="18846">MDIFEIAIQMEKEGAVFYYDLADKAPTKGFKTIFKMLAEDEEKHQEVFTKLKNKSESVMVPTKVADKAMSIIRGFKKEDFEKEKAQMQVYERALNVEKMSIEFYEAQMGNLETEEMRKNVEEILNEEKRHYSMLEELIKMLSRPESWVENAEFGVREDY</sequence>
<evidence type="ECO:0000259" key="1">
    <source>
        <dbReference type="Pfam" id="PF02915"/>
    </source>
</evidence>
<proteinExistence type="predicted"/>
<dbReference type="eggNOG" id="COG1633">
    <property type="taxonomic scope" value="Bacteria"/>
</dbReference>
<dbReference type="InterPro" id="IPR012347">
    <property type="entry name" value="Ferritin-like"/>
</dbReference>
<dbReference type="PANTHER" id="PTHR33531:SF7">
    <property type="entry name" value="HYPOTHETICAL MEMBRANE PROTEIN, CONSERVED"/>
    <property type="match status" value="1"/>
</dbReference>
<evidence type="ECO:0000313" key="3">
    <source>
        <dbReference type="Proteomes" id="UP000005632"/>
    </source>
</evidence>
<dbReference type="Pfam" id="PF02915">
    <property type="entry name" value="Rubrerythrin"/>
    <property type="match status" value="1"/>
</dbReference>
<dbReference type="SUPFAM" id="SSF47240">
    <property type="entry name" value="Ferritin-like"/>
    <property type="match status" value="1"/>
</dbReference>
<dbReference type="AlphaFoldDB" id="G8QSW1"/>
<evidence type="ECO:0000313" key="2">
    <source>
        <dbReference type="EMBL" id="AEV30143.1"/>
    </source>
</evidence>
<dbReference type="EMBL" id="CP003155">
    <property type="protein sequence ID" value="AEV30143.1"/>
    <property type="molecule type" value="Genomic_DNA"/>
</dbReference>
<dbReference type="InterPro" id="IPR009078">
    <property type="entry name" value="Ferritin-like_SF"/>
</dbReference>
<dbReference type="PANTHER" id="PTHR33531">
    <property type="entry name" value="RUBRERYTHRIN SUBFAMILY"/>
    <property type="match status" value="1"/>
</dbReference>
<name>G8QSW1_SPHPG</name>
<dbReference type="CDD" id="cd01045">
    <property type="entry name" value="Ferritin_like_AB"/>
    <property type="match status" value="1"/>
</dbReference>
<dbReference type="GO" id="GO:0016491">
    <property type="term" value="F:oxidoreductase activity"/>
    <property type="evidence" value="ECO:0007669"/>
    <property type="project" value="InterPro"/>
</dbReference>
<dbReference type="KEGG" id="sgp:SpiGrapes_2371"/>
<dbReference type="Gene3D" id="1.20.1260.10">
    <property type="match status" value="1"/>
</dbReference>
<reference evidence="2 3" key="1">
    <citation type="submission" date="2011-11" db="EMBL/GenBank/DDBJ databases">
        <title>Complete sequence of Spirochaeta sp. grapes.</title>
        <authorList>
            <consortium name="US DOE Joint Genome Institute"/>
            <person name="Lucas S."/>
            <person name="Han J."/>
            <person name="Lapidus A."/>
            <person name="Cheng J.-F."/>
            <person name="Goodwin L."/>
            <person name="Pitluck S."/>
            <person name="Peters L."/>
            <person name="Ovchinnikova G."/>
            <person name="Munk A.C."/>
            <person name="Detter J.C."/>
            <person name="Han C."/>
            <person name="Tapia R."/>
            <person name="Land M."/>
            <person name="Hauser L."/>
            <person name="Kyrpides N."/>
            <person name="Ivanova N."/>
            <person name="Pagani I."/>
            <person name="Ritalahtilisa K."/>
            <person name="Loeffler F."/>
            <person name="Woyke T."/>
        </authorList>
    </citation>
    <scope>NUCLEOTIDE SEQUENCE [LARGE SCALE GENOMIC DNA]</scope>
    <source>
        <strain evidence="3">ATCC BAA-1885 / DSM 22778 / Grapes</strain>
    </source>
</reference>
<accession>G8QSW1</accession>
<dbReference type="RefSeq" id="WP_014270984.1">
    <property type="nucleotide sequence ID" value="NC_016633.1"/>
</dbReference>